<dbReference type="InterPro" id="IPR034732">
    <property type="entry name" value="EPHD"/>
</dbReference>
<dbReference type="KEGG" id="nta:107822351"/>
<proteinExistence type="predicted"/>
<dbReference type="SMART" id="SM00292">
    <property type="entry name" value="BRCT"/>
    <property type="match status" value="2"/>
</dbReference>
<dbReference type="RefSeq" id="XP_016504370.1">
    <property type="nucleotide sequence ID" value="XM_016648884.2"/>
</dbReference>
<dbReference type="GO" id="GO:0008270">
    <property type="term" value="F:zinc ion binding"/>
    <property type="evidence" value="ECO:0007669"/>
    <property type="project" value="UniProtKB-KW"/>
</dbReference>
<dbReference type="PROSITE" id="PS00518">
    <property type="entry name" value="ZF_RING_1"/>
    <property type="match status" value="1"/>
</dbReference>
<accession>A0A1S4CTC9</accession>
<feature type="compositionally biased region" description="Polar residues" evidence="10">
    <location>
        <begin position="452"/>
        <end position="462"/>
    </location>
</feature>
<dbReference type="SUPFAM" id="SSF57850">
    <property type="entry name" value="RING/U-box"/>
    <property type="match status" value="1"/>
</dbReference>
<dbReference type="OrthoDB" id="2384350at2759"/>
<comment type="subcellular location">
    <subcellularLocation>
        <location evidence="1">Nucleus</location>
    </subcellularLocation>
</comment>
<dbReference type="GO" id="GO:0004842">
    <property type="term" value="F:ubiquitin-protein transferase activity"/>
    <property type="evidence" value="ECO:0000318"/>
    <property type="project" value="GO_Central"/>
</dbReference>
<dbReference type="PANTHER" id="PTHR13763:SF0">
    <property type="entry name" value="BREAST CANCER TYPE 1 SUSCEPTIBILITY PROTEIN"/>
    <property type="match status" value="1"/>
</dbReference>
<dbReference type="Pfam" id="PF13923">
    <property type="entry name" value="zf-C3HC4_2"/>
    <property type="match status" value="1"/>
</dbReference>
<dbReference type="GeneID" id="107822351"/>
<feature type="region of interest" description="Disordered" evidence="10">
    <location>
        <begin position="311"/>
        <end position="341"/>
    </location>
</feature>
<reference evidence="15" key="2">
    <citation type="submission" date="2025-08" db="UniProtKB">
        <authorList>
            <consortium name="RefSeq"/>
        </authorList>
    </citation>
    <scope>IDENTIFICATION</scope>
    <source>
        <tissue evidence="15">Leaf</tissue>
    </source>
</reference>
<feature type="compositionally biased region" description="Basic and acidic residues" evidence="10">
    <location>
        <begin position="463"/>
        <end position="479"/>
    </location>
</feature>
<dbReference type="InterPro" id="IPR001841">
    <property type="entry name" value="Znf_RING"/>
</dbReference>
<reference evidence="14" key="1">
    <citation type="journal article" date="2014" name="Nat. Commun.">
        <title>The tobacco genome sequence and its comparison with those of tomato and potato.</title>
        <authorList>
            <person name="Sierro N."/>
            <person name="Battey J.N."/>
            <person name="Ouadi S."/>
            <person name="Bakaher N."/>
            <person name="Bovet L."/>
            <person name="Willig A."/>
            <person name="Goepfert S."/>
            <person name="Peitsch M.C."/>
            <person name="Ivanov N.V."/>
        </authorList>
    </citation>
    <scope>NUCLEOTIDE SEQUENCE [LARGE SCALE GENOMIC DNA]</scope>
</reference>
<evidence type="ECO:0000256" key="9">
    <source>
        <dbReference type="PROSITE-ProRule" id="PRU00175"/>
    </source>
</evidence>
<evidence type="ECO:0000313" key="15">
    <source>
        <dbReference type="RefSeq" id="XP_016504370.1"/>
    </source>
</evidence>
<keyword evidence="3" id="KW-0677">Repeat</keyword>
<keyword evidence="4" id="KW-0227">DNA damage</keyword>
<evidence type="ECO:0000313" key="14">
    <source>
        <dbReference type="Proteomes" id="UP000790787"/>
    </source>
</evidence>
<dbReference type="InterPro" id="IPR017907">
    <property type="entry name" value="Znf_RING_CS"/>
</dbReference>
<protein>
    <submittedName>
        <fullName evidence="15">Protein BREAST CANCER SUSCEPTIBILITY 1 homolog</fullName>
    </submittedName>
</protein>
<dbReference type="SUPFAM" id="SSF52113">
    <property type="entry name" value="BRCT domain"/>
    <property type="match status" value="2"/>
</dbReference>
<dbReference type="FunFam" id="3.40.50.10190:FF:000006">
    <property type="entry name" value="Breast cancer type 1 susceptibility protein homolog"/>
    <property type="match status" value="1"/>
</dbReference>
<keyword evidence="8" id="KW-0539">Nucleus</keyword>
<evidence type="ECO:0000256" key="10">
    <source>
        <dbReference type="SAM" id="MobiDB-lite"/>
    </source>
</evidence>
<dbReference type="Pfam" id="PF16589">
    <property type="entry name" value="BRCT_2"/>
    <property type="match status" value="1"/>
</dbReference>
<keyword evidence="7" id="KW-0234">DNA repair</keyword>
<organism evidence="14 15">
    <name type="scientific">Nicotiana tabacum</name>
    <name type="common">Common tobacco</name>
    <dbReference type="NCBI Taxonomy" id="4097"/>
    <lineage>
        <taxon>Eukaryota</taxon>
        <taxon>Viridiplantae</taxon>
        <taxon>Streptophyta</taxon>
        <taxon>Embryophyta</taxon>
        <taxon>Tracheophyta</taxon>
        <taxon>Spermatophyta</taxon>
        <taxon>Magnoliopsida</taxon>
        <taxon>eudicotyledons</taxon>
        <taxon>Gunneridae</taxon>
        <taxon>Pentapetalae</taxon>
        <taxon>asterids</taxon>
        <taxon>lamiids</taxon>
        <taxon>Solanales</taxon>
        <taxon>Solanaceae</taxon>
        <taxon>Nicotianoideae</taxon>
        <taxon>Nicotianeae</taxon>
        <taxon>Nicotiana</taxon>
    </lineage>
</organism>
<evidence type="ECO:0000256" key="2">
    <source>
        <dbReference type="ARBA" id="ARBA00022723"/>
    </source>
</evidence>
<dbReference type="InterPro" id="IPR001357">
    <property type="entry name" value="BRCT_dom"/>
</dbReference>
<feature type="domain" description="PHD-type" evidence="13">
    <location>
        <begin position="608"/>
        <end position="728"/>
    </location>
</feature>
<dbReference type="OMA" id="RRIKCAC"/>
<dbReference type="PROSITE" id="PS51805">
    <property type="entry name" value="EPHD"/>
    <property type="match status" value="1"/>
</dbReference>
<evidence type="ECO:0000256" key="6">
    <source>
        <dbReference type="ARBA" id="ARBA00022833"/>
    </source>
</evidence>
<dbReference type="CDD" id="cd15571">
    <property type="entry name" value="ePHD"/>
    <property type="match status" value="1"/>
</dbReference>
<keyword evidence="6" id="KW-0862">Zinc</keyword>
<feature type="domain" description="BRCT" evidence="12">
    <location>
        <begin position="775"/>
        <end position="865"/>
    </location>
</feature>
<feature type="compositionally biased region" description="Pro residues" evidence="10">
    <location>
        <begin position="166"/>
        <end position="176"/>
    </location>
</feature>
<feature type="region of interest" description="Disordered" evidence="10">
    <location>
        <begin position="435"/>
        <end position="511"/>
    </location>
</feature>
<dbReference type="GO" id="GO:0031436">
    <property type="term" value="C:BRCA1-BARD1 complex"/>
    <property type="evidence" value="ECO:0000318"/>
    <property type="project" value="GO_Central"/>
</dbReference>
<evidence type="ECO:0000259" key="11">
    <source>
        <dbReference type="PROSITE" id="PS50089"/>
    </source>
</evidence>
<evidence type="ECO:0000256" key="4">
    <source>
        <dbReference type="ARBA" id="ARBA00022763"/>
    </source>
</evidence>
<dbReference type="RefSeq" id="XP_016504370.1">
    <property type="nucleotide sequence ID" value="XM_016648884.1"/>
</dbReference>
<feature type="domain" description="BRCT" evidence="12">
    <location>
        <begin position="886"/>
        <end position="993"/>
    </location>
</feature>
<keyword evidence="2" id="KW-0479">Metal-binding</keyword>
<dbReference type="Gene3D" id="3.40.50.10190">
    <property type="entry name" value="BRCT domain"/>
    <property type="match status" value="2"/>
</dbReference>
<evidence type="ECO:0000256" key="1">
    <source>
        <dbReference type="ARBA" id="ARBA00004123"/>
    </source>
</evidence>
<keyword evidence="5 9" id="KW-0863">Zinc-finger</keyword>
<sequence>MADISHLEKMGRELKCPICLSLLNSAVSLTCNHVFCNLCIQTTMKSGSNCPVCKVPFHRREIRPALHMDNLVNIYKNMEVASGVNIFVTQTNSTSILPGEENQSNGKQSCGFQDEGKIITEVPATDNQKRKRGKGSKKSSECNKKNSGSNLIRPSFPTKKRVQVPQYPPSETPPPTKLVGGNGKSVTNEAQKPLLIEKDRSILNKKGEPILSPFFWLREEEDVERSSQQTDGDIIMDTPPLIPCFSDIKDMDDEVHCEISPKSGTHNAANGVDLFDSEMFDWTQRACSPELCSSPYKTKIKDTECAAAHEKTRAPSLKRHSVESATQDRTAVVNEEGTDKEQLKSHSLFPLENEITGTKGVVCKSSKNKALRCNKKKQGKKIIGEVSEVHNNLQKAAEQTMKNNQEDAYALNSKKKDLKNKKKGSSATNVIGSTIEDSSTSCRAKRLRKSSQSKSFDLSTLGDQEKHSEGSFETLDLKTCHKWNQGSMGEQNKIRSRPKSRQRTAKDNITQTQDEVLHLESANRLLPMDNDGEATPSGTLMKKRELECDDKLHGKKKVKFSEDEQLADKENITLEKIQKRVHKSLETEKSVLDVNGLVLRKCEASRNKIQCAFCRSAEESEVSGVMISYLNGKPVKEDVNGVSGVIHVHKHCAEWAPNVYFEEDDAVNLEAELKRSRRITCFFCGVKGAALGCYETSCRKSFHVPCAKLTPECRWDYDNFVMLCPLHANSKLPCEAPGKQSRIKESIKRSSNIHQSKVSATPDNTATSQWKSQKKNKSLVLCSSALTADEKGLVSSLKRLSGVTVVKNWDLSVTHVIASTDEKGTCRRTLKYLMGVLVGKWILSIDWITACLEATEFVDEQQYEIKLDAHGIADGPKLGRLRILNKQPKLFNGYEFFFVGDFSPSYKSYLHDLVIAAGGIVLNRKPVTVNQEVPSPGCLPPFVIYSHEQLDKSEVTEKKRSDAEALASSTGAVVASSTWILNCIAGSKLLELE</sequence>
<feature type="domain" description="RING-type" evidence="11">
    <location>
        <begin position="16"/>
        <end position="54"/>
    </location>
</feature>
<dbReference type="InterPro" id="IPR013083">
    <property type="entry name" value="Znf_RING/FYVE/PHD"/>
</dbReference>
<keyword evidence="14" id="KW-1185">Reference proteome</keyword>
<dbReference type="InterPro" id="IPR001965">
    <property type="entry name" value="Znf_PHD"/>
</dbReference>
<dbReference type="SMART" id="SM00249">
    <property type="entry name" value="PHD"/>
    <property type="match status" value="1"/>
</dbReference>
<evidence type="ECO:0000256" key="3">
    <source>
        <dbReference type="ARBA" id="ARBA00022737"/>
    </source>
</evidence>
<feature type="region of interest" description="Disordered" evidence="10">
    <location>
        <begin position="121"/>
        <end position="186"/>
    </location>
</feature>
<name>A0A1S4CTC9_TOBAC</name>
<dbReference type="PROSITE" id="PS50172">
    <property type="entry name" value="BRCT"/>
    <property type="match status" value="2"/>
</dbReference>
<dbReference type="CDD" id="cd17734">
    <property type="entry name" value="BRCT_Bard1_rpt1"/>
    <property type="match status" value="1"/>
</dbReference>
<dbReference type="PANTHER" id="PTHR13763">
    <property type="entry name" value="BREAST CANCER TYPE 1 SUSCEPTIBILITY PROTEIN BRCA1"/>
    <property type="match status" value="1"/>
</dbReference>
<dbReference type="PROSITE" id="PS50089">
    <property type="entry name" value="ZF_RING_2"/>
    <property type="match status" value="1"/>
</dbReference>
<feature type="compositionally biased region" description="Basic residues" evidence="10">
    <location>
        <begin position="494"/>
        <end position="503"/>
    </location>
</feature>
<evidence type="ECO:0000259" key="12">
    <source>
        <dbReference type="PROSITE" id="PS50172"/>
    </source>
</evidence>
<dbReference type="GO" id="GO:0070531">
    <property type="term" value="C:BRCA1-A complex"/>
    <property type="evidence" value="ECO:0000318"/>
    <property type="project" value="GO_Central"/>
</dbReference>
<dbReference type="GO" id="GO:0045944">
    <property type="term" value="P:positive regulation of transcription by RNA polymerase II"/>
    <property type="evidence" value="ECO:0000318"/>
    <property type="project" value="GO_Central"/>
</dbReference>
<dbReference type="PaxDb" id="4097-A0A1S4CTC9"/>
<dbReference type="InterPro" id="IPR036420">
    <property type="entry name" value="BRCT_dom_sf"/>
</dbReference>
<dbReference type="AlphaFoldDB" id="A0A1S4CTC9"/>
<dbReference type="SMR" id="A0A1S4CTC9"/>
<dbReference type="InterPro" id="IPR031099">
    <property type="entry name" value="BRCA1-associated"/>
</dbReference>
<dbReference type="Gene3D" id="3.30.40.10">
    <property type="entry name" value="Zinc/RING finger domain, C3HC4 (zinc finger)"/>
    <property type="match status" value="2"/>
</dbReference>
<evidence type="ECO:0000259" key="13">
    <source>
        <dbReference type="PROSITE" id="PS51805"/>
    </source>
</evidence>
<dbReference type="Pfam" id="PF00533">
    <property type="entry name" value="BRCT"/>
    <property type="match status" value="1"/>
</dbReference>
<dbReference type="SMART" id="SM00184">
    <property type="entry name" value="RING"/>
    <property type="match status" value="1"/>
</dbReference>
<dbReference type="GO" id="GO:0000724">
    <property type="term" value="P:double-strand break repair via homologous recombination"/>
    <property type="evidence" value="ECO:0000318"/>
    <property type="project" value="GO_Central"/>
</dbReference>
<dbReference type="FunFam" id="3.30.40.10:FF:000352">
    <property type="entry name" value="Breast cancer associated RING 1"/>
    <property type="match status" value="1"/>
</dbReference>
<dbReference type="STRING" id="4097.A0A1S4CTC9"/>
<evidence type="ECO:0000256" key="8">
    <source>
        <dbReference type="ARBA" id="ARBA00023242"/>
    </source>
</evidence>
<gene>
    <name evidence="15" type="primary">LOC107822351</name>
</gene>
<evidence type="ECO:0000256" key="7">
    <source>
        <dbReference type="ARBA" id="ARBA00023204"/>
    </source>
</evidence>
<dbReference type="Proteomes" id="UP000790787">
    <property type="component" value="Chromosome 15"/>
</dbReference>
<dbReference type="Pfam" id="PF13771">
    <property type="entry name" value="zf-HC5HC2H"/>
    <property type="match status" value="1"/>
</dbReference>
<evidence type="ECO:0000256" key="5">
    <source>
        <dbReference type="ARBA" id="ARBA00022771"/>
    </source>
</evidence>